<name>A0A9W6JH06_9HYPH</name>
<evidence type="ECO:0000256" key="1">
    <source>
        <dbReference type="SAM" id="MobiDB-lite"/>
    </source>
</evidence>
<organism evidence="2 3">
    <name type="scientific">Methylopila jiangsuensis</name>
    <dbReference type="NCBI Taxonomy" id="586230"/>
    <lineage>
        <taxon>Bacteria</taxon>
        <taxon>Pseudomonadati</taxon>
        <taxon>Pseudomonadota</taxon>
        <taxon>Alphaproteobacteria</taxon>
        <taxon>Hyphomicrobiales</taxon>
        <taxon>Methylopilaceae</taxon>
        <taxon>Methylopila</taxon>
    </lineage>
</organism>
<keyword evidence="3" id="KW-1185">Reference proteome</keyword>
<reference evidence="2" key="1">
    <citation type="journal article" date="2014" name="Int. J. Syst. Evol. Microbiol.">
        <title>Complete genome sequence of Corynebacterium casei LMG S-19264T (=DSM 44701T), isolated from a smear-ripened cheese.</title>
        <authorList>
            <consortium name="US DOE Joint Genome Institute (JGI-PGF)"/>
            <person name="Walter F."/>
            <person name="Albersmeier A."/>
            <person name="Kalinowski J."/>
            <person name="Ruckert C."/>
        </authorList>
    </citation>
    <scope>NUCLEOTIDE SEQUENCE</scope>
    <source>
        <strain evidence="2">VKM B-2555</strain>
    </source>
</reference>
<sequence>MSSRSKAEGGTRSPGADGRRAGTTQIGERLAALKACLDRAAARDAHSRHARDRLGRGGCA</sequence>
<evidence type="ECO:0000313" key="2">
    <source>
        <dbReference type="EMBL" id="GLK77461.1"/>
    </source>
</evidence>
<evidence type="ECO:0000313" key="3">
    <source>
        <dbReference type="Proteomes" id="UP001143364"/>
    </source>
</evidence>
<protein>
    <submittedName>
        <fullName evidence="2">Uncharacterized protein</fullName>
    </submittedName>
</protein>
<dbReference type="Proteomes" id="UP001143364">
    <property type="component" value="Unassembled WGS sequence"/>
</dbReference>
<gene>
    <name evidence="2" type="ORF">GCM10008171_27150</name>
</gene>
<reference evidence="2" key="2">
    <citation type="submission" date="2023-01" db="EMBL/GenBank/DDBJ databases">
        <authorList>
            <person name="Sun Q."/>
            <person name="Evtushenko L."/>
        </authorList>
    </citation>
    <scope>NUCLEOTIDE SEQUENCE</scope>
    <source>
        <strain evidence="2">VKM B-2555</strain>
    </source>
</reference>
<dbReference type="AlphaFoldDB" id="A0A9W6JH06"/>
<accession>A0A9W6JH06</accession>
<feature type="region of interest" description="Disordered" evidence="1">
    <location>
        <begin position="40"/>
        <end position="60"/>
    </location>
</feature>
<dbReference type="EMBL" id="BSFK01000016">
    <property type="protein sequence ID" value="GLK77461.1"/>
    <property type="molecule type" value="Genomic_DNA"/>
</dbReference>
<comment type="caution">
    <text evidence="2">The sequence shown here is derived from an EMBL/GenBank/DDBJ whole genome shotgun (WGS) entry which is preliminary data.</text>
</comment>
<feature type="region of interest" description="Disordered" evidence="1">
    <location>
        <begin position="1"/>
        <end position="25"/>
    </location>
</feature>
<proteinExistence type="predicted"/>